<dbReference type="EC" id="1.1.1.153" evidence="3"/>
<keyword evidence="7" id="KW-0560">Oxidoreductase</keyword>
<dbReference type="PANTHER" id="PTHR44085:SF2">
    <property type="entry name" value="SEPIAPTERIN REDUCTASE"/>
    <property type="match status" value="1"/>
</dbReference>
<evidence type="ECO:0000256" key="6">
    <source>
        <dbReference type="ARBA" id="ARBA00022857"/>
    </source>
</evidence>
<dbReference type="Proteomes" id="UP001162483">
    <property type="component" value="Unassembled WGS sequence"/>
</dbReference>
<keyword evidence="9" id="KW-1185">Reference proteome</keyword>
<reference evidence="8" key="1">
    <citation type="submission" date="2023-05" db="EMBL/GenBank/DDBJ databases">
        <authorList>
            <person name="Stuckert A."/>
        </authorList>
    </citation>
    <scope>NUCLEOTIDE SEQUENCE</scope>
</reference>
<evidence type="ECO:0000256" key="4">
    <source>
        <dbReference type="ARBA" id="ARBA00019170"/>
    </source>
</evidence>
<dbReference type="NCBIfam" id="TIGR01500">
    <property type="entry name" value="sepiapter_red"/>
    <property type="match status" value="1"/>
</dbReference>
<dbReference type="Pfam" id="PF00106">
    <property type="entry name" value="adh_short"/>
    <property type="match status" value="1"/>
</dbReference>
<dbReference type="InterPro" id="IPR051721">
    <property type="entry name" value="Biopterin_syn/organic_redct"/>
</dbReference>
<accession>A0ABN9GTG8</accession>
<evidence type="ECO:0000313" key="8">
    <source>
        <dbReference type="EMBL" id="CAI9612760.1"/>
    </source>
</evidence>
<dbReference type="Gene3D" id="3.40.50.720">
    <property type="entry name" value="NAD(P)-binding Rossmann-like Domain"/>
    <property type="match status" value="1"/>
</dbReference>
<keyword evidence="6" id="KW-0521">NADP</keyword>
<gene>
    <name evidence="8" type="ORF">SPARVUS_LOCUS14756368</name>
</gene>
<comment type="caution">
    <text evidence="8">The sequence shown here is derived from an EMBL/GenBank/DDBJ whole genome shotgun (WGS) entry which is preliminary data.</text>
</comment>
<evidence type="ECO:0000256" key="3">
    <source>
        <dbReference type="ARBA" id="ARBA00013075"/>
    </source>
</evidence>
<name>A0ABN9GTG8_9NEOB</name>
<dbReference type="InterPro" id="IPR002347">
    <property type="entry name" value="SDR_fam"/>
</dbReference>
<proteinExistence type="inferred from homology"/>
<protein>
    <recommendedName>
        <fullName evidence="4">Sepiapterin reductase</fullName>
        <ecNumber evidence="3">1.1.1.153</ecNumber>
    </recommendedName>
</protein>
<evidence type="ECO:0000313" key="9">
    <source>
        <dbReference type="Proteomes" id="UP001162483"/>
    </source>
</evidence>
<dbReference type="SUPFAM" id="SSF51735">
    <property type="entry name" value="NAD(P)-binding Rossmann-fold domains"/>
    <property type="match status" value="1"/>
</dbReference>
<organism evidence="8 9">
    <name type="scientific">Staurois parvus</name>
    <dbReference type="NCBI Taxonomy" id="386267"/>
    <lineage>
        <taxon>Eukaryota</taxon>
        <taxon>Metazoa</taxon>
        <taxon>Chordata</taxon>
        <taxon>Craniata</taxon>
        <taxon>Vertebrata</taxon>
        <taxon>Euteleostomi</taxon>
        <taxon>Amphibia</taxon>
        <taxon>Batrachia</taxon>
        <taxon>Anura</taxon>
        <taxon>Neobatrachia</taxon>
        <taxon>Ranoidea</taxon>
        <taxon>Ranidae</taxon>
        <taxon>Staurois</taxon>
    </lineage>
</organism>
<keyword evidence="5" id="KW-0963">Cytoplasm</keyword>
<dbReference type="InterPro" id="IPR036291">
    <property type="entry name" value="NAD(P)-bd_dom_sf"/>
</dbReference>
<evidence type="ECO:0000256" key="5">
    <source>
        <dbReference type="ARBA" id="ARBA00022490"/>
    </source>
</evidence>
<sequence length="237" mass="26188">MGTVPQSDTRLCPAAGGPHKAGAECLLAEELTLQYPDIEVRWVAADLGTADGVKKTVQAAQELNGRDTAQRILIINNAGSLGDITKPFVDFTDPPEVDRYFTFNVSSALCLTSSLLKVFQGRAGLERLVVNVSSLAALQPFKSWTLYCTGKAARDMMFRVLAKEETDVRVLNYAPGPMNSAMQDQVQSHTADLEVRHHFIEMKKRGELLDCHVSARKMLDILEKDAFRSGEHVDFFD</sequence>
<comment type="subcellular location">
    <subcellularLocation>
        <location evidence="1">Cytoplasm</location>
    </subcellularLocation>
</comment>
<evidence type="ECO:0000256" key="1">
    <source>
        <dbReference type="ARBA" id="ARBA00004496"/>
    </source>
</evidence>
<evidence type="ECO:0000256" key="2">
    <source>
        <dbReference type="ARBA" id="ARBA00010483"/>
    </source>
</evidence>
<dbReference type="InterPro" id="IPR006393">
    <property type="entry name" value="Sepiapterin_red"/>
</dbReference>
<dbReference type="PANTHER" id="PTHR44085">
    <property type="entry name" value="SEPIAPTERIN REDUCTASE"/>
    <property type="match status" value="1"/>
</dbReference>
<dbReference type="EMBL" id="CATNWA010019353">
    <property type="protein sequence ID" value="CAI9612760.1"/>
    <property type="molecule type" value="Genomic_DNA"/>
</dbReference>
<comment type="similarity">
    <text evidence="2">Belongs to the sepiapterin reductase family.</text>
</comment>
<dbReference type="CDD" id="cd05367">
    <property type="entry name" value="SPR-like_SDR_c"/>
    <property type="match status" value="1"/>
</dbReference>
<evidence type="ECO:0000256" key="7">
    <source>
        <dbReference type="ARBA" id="ARBA00023002"/>
    </source>
</evidence>